<proteinExistence type="inferred from homology"/>
<evidence type="ECO:0000259" key="3">
    <source>
        <dbReference type="SMART" id="SM00903"/>
    </source>
</evidence>
<dbReference type="Pfam" id="PF01613">
    <property type="entry name" value="Flavin_Reduct"/>
    <property type="match status" value="1"/>
</dbReference>
<accession>A0ABQ5MYU8</accession>
<evidence type="ECO:0000313" key="4">
    <source>
        <dbReference type="EMBL" id="GLB69131.1"/>
    </source>
</evidence>
<dbReference type="InterPro" id="IPR002563">
    <property type="entry name" value="Flavin_Rdtase-like_dom"/>
</dbReference>
<dbReference type="SUPFAM" id="SSF50475">
    <property type="entry name" value="FMN-binding split barrel"/>
    <property type="match status" value="1"/>
</dbReference>
<protein>
    <submittedName>
        <fullName evidence="4">Oxidoreductase</fullName>
    </submittedName>
</protein>
<comment type="similarity">
    <text evidence="1">Belongs to the non-flavoprotein flavin reductase family.</text>
</comment>
<dbReference type="EMBL" id="BRVS01000027">
    <property type="protein sequence ID" value="GLB69131.1"/>
    <property type="molecule type" value="Genomic_DNA"/>
</dbReference>
<dbReference type="PANTHER" id="PTHR30466">
    <property type="entry name" value="FLAVIN REDUCTASE"/>
    <property type="match status" value="1"/>
</dbReference>
<dbReference type="RefSeq" id="WP_264797217.1">
    <property type="nucleotide sequence ID" value="NZ_BRVS01000027.1"/>
</dbReference>
<organism evidence="4 5">
    <name type="scientific">Arthrobacter mangrovi</name>
    <dbReference type="NCBI Taxonomy" id="2966350"/>
    <lineage>
        <taxon>Bacteria</taxon>
        <taxon>Bacillati</taxon>
        <taxon>Actinomycetota</taxon>
        <taxon>Actinomycetes</taxon>
        <taxon>Micrococcales</taxon>
        <taxon>Micrococcaceae</taxon>
        <taxon>Arthrobacter</taxon>
    </lineage>
</organism>
<keyword evidence="2" id="KW-0560">Oxidoreductase</keyword>
<reference evidence="4 5" key="1">
    <citation type="journal article" date="2023" name="Int. J. Syst. Evol. Microbiol.">
        <title>Arthrobacter mangrovi sp. nov., an actinobacterium isolated from the rhizosphere of a mangrove.</title>
        <authorList>
            <person name="Hamada M."/>
            <person name="Saitou S."/>
            <person name="Enomoto N."/>
            <person name="Nanri K."/>
            <person name="Hidaka K."/>
            <person name="Miura T."/>
            <person name="Tamura T."/>
        </authorList>
    </citation>
    <scope>NUCLEOTIDE SEQUENCE [LARGE SCALE GENOMIC DNA]</scope>
    <source>
        <strain evidence="4 5">NBRC 112813</strain>
    </source>
</reference>
<dbReference type="Proteomes" id="UP001209654">
    <property type="component" value="Unassembled WGS sequence"/>
</dbReference>
<feature type="domain" description="Flavin reductase like" evidence="3">
    <location>
        <begin position="22"/>
        <end position="167"/>
    </location>
</feature>
<dbReference type="InterPro" id="IPR050268">
    <property type="entry name" value="NADH-dep_flavin_reductase"/>
</dbReference>
<evidence type="ECO:0000256" key="2">
    <source>
        <dbReference type="ARBA" id="ARBA00023002"/>
    </source>
</evidence>
<evidence type="ECO:0000256" key="1">
    <source>
        <dbReference type="ARBA" id="ARBA00008898"/>
    </source>
</evidence>
<gene>
    <name evidence="4" type="ORF">AHIS1636_35740</name>
</gene>
<sequence>MSIATLQDPQTAIDPMMLRQTFGHFPSGVAAISARVEGQAEVMVASSFSVGVSLDPALALFSVQKISSTWPRIARAKRIGVSILAVDQARLCRQLAGRDRASRLAGVDSRTTEEGAVLVNGAAAWFDCSIHAVHEAGDHDVVIFQVHDLGMSQDISPLVFHGSRFTGVAPSPADR</sequence>
<comment type="caution">
    <text evidence="4">The sequence shown here is derived from an EMBL/GenBank/DDBJ whole genome shotgun (WGS) entry which is preliminary data.</text>
</comment>
<keyword evidence="5" id="KW-1185">Reference proteome</keyword>
<evidence type="ECO:0000313" key="5">
    <source>
        <dbReference type="Proteomes" id="UP001209654"/>
    </source>
</evidence>
<name>A0ABQ5MYU8_9MICC</name>
<dbReference type="SMART" id="SM00903">
    <property type="entry name" value="Flavin_Reduct"/>
    <property type="match status" value="1"/>
</dbReference>
<dbReference type="InterPro" id="IPR012349">
    <property type="entry name" value="Split_barrel_FMN-bd"/>
</dbReference>
<dbReference type="PANTHER" id="PTHR30466:SF11">
    <property type="entry name" value="FLAVIN-DEPENDENT MONOOXYGENASE, REDUCTASE SUBUNIT HSAB"/>
    <property type="match status" value="1"/>
</dbReference>
<dbReference type="Gene3D" id="2.30.110.10">
    <property type="entry name" value="Electron Transport, Fmn-binding Protein, Chain A"/>
    <property type="match status" value="1"/>
</dbReference>